<evidence type="ECO:0000313" key="3">
    <source>
        <dbReference type="Proteomes" id="UP000645390"/>
    </source>
</evidence>
<name>A0ABQ2BDT6_9SPHI</name>
<sequence length="151" mass="16762">MNLVHKKIHKPGISDLLGGALSLGISIKNYYDLILLSRAGISKASAESVISFTGMSKKSFVEDILNLSIKTLERKQADDKLDIRTSSMVIEVARVLEHTYQVFDDKEKVQRWLSKPNNALHGETPLSLFSTPTGIGMIEDVLTRIEEGVYS</sequence>
<evidence type="ECO:0000259" key="1">
    <source>
        <dbReference type="Pfam" id="PF09722"/>
    </source>
</evidence>
<dbReference type="RefSeq" id="WP_188412134.1">
    <property type="nucleotide sequence ID" value="NZ_BMDJ01000002.1"/>
</dbReference>
<organism evidence="2 3">
    <name type="scientific">Pedobacter mendelii</name>
    <dbReference type="NCBI Taxonomy" id="1908240"/>
    <lineage>
        <taxon>Bacteria</taxon>
        <taxon>Pseudomonadati</taxon>
        <taxon>Bacteroidota</taxon>
        <taxon>Sphingobacteriia</taxon>
        <taxon>Sphingobacteriales</taxon>
        <taxon>Sphingobacteriaceae</taxon>
        <taxon>Pedobacter</taxon>
    </lineage>
</organism>
<dbReference type="Pfam" id="PF09722">
    <property type="entry name" value="Xre_MbcA_ParS_C"/>
    <property type="match status" value="1"/>
</dbReference>
<evidence type="ECO:0000313" key="2">
    <source>
        <dbReference type="EMBL" id="GGI23856.1"/>
    </source>
</evidence>
<reference evidence="3" key="1">
    <citation type="journal article" date="2019" name="Int. J. Syst. Evol. Microbiol.">
        <title>The Global Catalogue of Microorganisms (GCM) 10K type strain sequencing project: providing services to taxonomists for standard genome sequencing and annotation.</title>
        <authorList>
            <consortium name="The Broad Institute Genomics Platform"/>
            <consortium name="The Broad Institute Genome Sequencing Center for Infectious Disease"/>
            <person name="Wu L."/>
            <person name="Ma J."/>
        </authorList>
    </citation>
    <scope>NUCLEOTIDE SEQUENCE [LARGE SCALE GENOMIC DNA]</scope>
    <source>
        <strain evidence="3">CCM 8939</strain>
    </source>
</reference>
<accession>A0ABQ2BDT6</accession>
<dbReference type="InterPro" id="IPR024467">
    <property type="entry name" value="Xre/MbcA/ParS-like_toxin-bd"/>
</dbReference>
<feature type="domain" description="Antitoxin Xre/MbcA/ParS-like toxin-binding" evidence="1">
    <location>
        <begin position="100"/>
        <end position="148"/>
    </location>
</feature>
<gene>
    <name evidence="2" type="ORF">GCM10008119_09750</name>
</gene>
<dbReference type="InterPro" id="IPR011979">
    <property type="entry name" value="Antitox_Xre"/>
</dbReference>
<dbReference type="Proteomes" id="UP000645390">
    <property type="component" value="Unassembled WGS sequence"/>
</dbReference>
<proteinExistence type="predicted"/>
<protein>
    <recommendedName>
        <fullName evidence="1">Antitoxin Xre/MbcA/ParS-like toxin-binding domain-containing protein</fullName>
    </recommendedName>
</protein>
<comment type="caution">
    <text evidence="2">The sequence shown here is derived from an EMBL/GenBank/DDBJ whole genome shotgun (WGS) entry which is preliminary data.</text>
</comment>
<dbReference type="EMBL" id="BMDJ01000002">
    <property type="protein sequence ID" value="GGI23856.1"/>
    <property type="molecule type" value="Genomic_DNA"/>
</dbReference>
<dbReference type="NCBIfam" id="TIGR02293">
    <property type="entry name" value="TAS_TIGR02293"/>
    <property type="match status" value="1"/>
</dbReference>
<keyword evidence="3" id="KW-1185">Reference proteome</keyword>